<dbReference type="EMBL" id="JAZGQK010000021">
    <property type="protein sequence ID" value="MEE6261484.1"/>
    <property type="molecule type" value="Genomic_DNA"/>
</dbReference>
<keyword evidence="4 7" id="KW-0547">Nucleotide-binding</keyword>
<feature type="transmembrane region" description="Helical" evidence="9">
    <location>
        <begin position="452"/>
        <end position="471"/>
    </location>
</feature>
<feature type="compositionally biased region" description="Basic residues" evidence="8">
    <location>
        <begin position="310"/>
        <end position="323"/>
    </location>
</feature>
<dbReference type="Gene3D" id="3.30.200.20">
    <property type="entry name" value="Phosphorylase Kinase, domain 1"/>
    <property type="match status" value="1"/>
</dbReference>
<comment type="caution">
    <text evidence="11">The sequence shown here is derived from an EMBL/GenBank/DDBJ whole genome shotgun (WGS) entry which is preliminary data.</text>
</comment>
<dbReference type="InterPro" id="IPR000719">
    <property type="entry name" value="Prot_kinase_dom"/>
</dbReference>
<evidence type="ECO:0000256" key="4">
    <source>
        <dbReference type="ARBA" id="ARBA00022741"/>
    </source>
</evidence>
<feature type="compositionally biased region" description="Basic and acidic residues" evidence="8">
    <location>
        <begin position="383"/>
        <end position="397"/>
    </location>
</feature>
<dbReference type="RefSeq" id="WP_331216569.1">
    <property type="nucleotide sequence ID" value="NZ_JAZGQK010000021.1"/>
</dbReference>
<gene>
    <name evidence="11" type="ORF">V1633_23655</name>
</gene>
<keyword evidence="2" id="KW-0723">Serine/threonine-protein kinase</keyword>
<dbReference type="GO" id="GO:0016301">
    <property type="term" value="F:kinase activity"/>
    <property type="evidence" value="ECO:0007669"/>
    <property type="project" value="UniProtKB-KW"/>
</dbReference>
<keyword evidence="9" id="KW-0472">Membrane</keyword>
<dbReference type="PROSITE" id="PS50011">
    <property type="entry name" value="PROTEIN_KINASE_DOM"/>
    <property type="match status" value="1"/>
</dbReference>
<evidence type="ECO:0000313" key="12">
    <source>
        <dbReference type="Proteomes" id="UP001332243"/>
    </source>
</evidence>
<keyword evidence="12" id="KW-1185">Reference proteome</keyword>
<proteinExistence type="predicted"/>
<dbReference type="Pfam" id="PF00069">
    <property type="entry name" value="Pkinase"/>
    <property type="match status" value="1"/>
</dbReference>
<keyword evidence="9" id="KW-0812">Transmembrane</keyword>
<feature type="region of interest" description="Disordered" evidence="8">
    <location>
        <begin position="477"/>
        <end position="497"/>
    </location>
</feature>
<feature type="domain" description="Protein kinase" evidence="10">
    <location>
        <begin position="10"/>
        <end position="269"/>
    </location>
</feature>
<feature type="compositionally biased region" description="Low complexity" evidence="8">
    <location>
        <begin position="337"/>
        <end position="348"/>
    </location>
</feature>
<dbReference type="SUPFAM" id="SSF56112">
    <property type="entry name" value="Protein kinase-like (PK-like)"/>
    <property type="match status" value="1"/>
</dbReference>
<feature type="binding site" evidence="7">
    <location>
        <position position="39"/>
    </location>
    <ligand>
        <name>ATP</name>
        <dbReference type="ChEBI" id="CHEBI:30616"/>
    </ligand>
</feature>
<evidence type="ECO:0000256" key="5">
    <source>
        <dbReference type="ARBA" id="ARBA00022777"/>
    </source>
</evidence>
<evidence type="ECO:0000313" key="11">
    <source>
        <dbReference type="EMBL" id="MEE6261484.1"/>
    </source>
</evidence>
<keyword evidence="3" id="KW-0808">Transferase</keyword>
<dbReference type="PANTHER" id="PTHR43289:SF6">
    <property type="entry name" value="SERINE_THREONINE-PROTEIN KINASE NEKL-3"/>
    <property type="match status" value="1"/>
</dbReference>
<reference evidence="11 12" key="1">
    <citation type="submission" date="2024-01" db="EMBL/GenBank/DDBJ databases">
        <title>Genome insights into Plantactinospora sonchi sp. nov.</title>
        <authorList>
            <person name="Wang L."/>
        </authorList>
    </citation>
    <scope>NUCLEOTIDE SEQUENCE [LARGE SCALE GENOMIC DNA]</scope>
    <source>
        <strain evidence="11 12">NEAU-QY2</strain>
    </source>
</reference>
<evidence type="ECO:0000256" key="9">
    <source>
        <dbReference type="SAM" id="Phobius"/>
    </source>
</evidence>
<organism evidence="11 12">
    <name type="scientific">Plantactinospora sonchi</name>
    <dbReference type="NCBI Taxonomy" id="1544735"/>
    <lineage>
        <taxon>Bacteria</taxon>
        <taxon>Bacillati</taxon>
        <taxon>Actinomycetota</taxon>
        <taxon>Actinomycetes</taxon>
        <taxon>Micromonosporales</taxon>
        <taxon>Micromonosporaceae</taxon>
        <taxon>Plantactinospora</taxon>
    </lineage>
</organism>
<evidence type="ECO:0000256" key="6">
    <source>
        <dbReference type="ARBA" id="ARBA00022840"/>
    </source>
</evidence>
<evidence type="ECO:0000256" key="3">
    <source>
        <dbReference type="ARBA" id="ARBA00022679"/>
    </source>
</evidence>
<sequence length="671" mass="73657">MQQVRIADRYLLLHTVGSGGMGRVWLATDEMLRRPVAMKQVVPPEWMTPDERVELSVRTLREARTAARLNHPNVVRVYDVVHSADSPWIVMEYVPSRSVQQVLDSDGPLPPRRTAEVGLAVLAALRAAHASGVLHRDVKPHNVLIADDGRVVLTDFGLATVDGGDGALTRDGVVLGSPQYVSPERAADGSSTVESDLWSLGATLYAAVEGRSPYHRPTTMATLTALAVAPPDPTTRAGPLRPVLAGLLRRDPRQRLTADEVERLLHRIVDPPPPRSGRHPLGLARSLARRTDPPPAEPPPAEPDEPAERPKRRRTPNQRHQRVPRPSPEPRHPPNQRPRVAPPAAAQPNRREPDPPDPDDGRDRPERPDPAPRARLTPAVPGRADDADGPRRAERPHAVSGRRRTPERAVPGGPTVGPAPPGGDRPDPAARPGRTWPGTPWAGSRHRRFWRILALALTCTVLAALSTGLAVRAQRGDNALPAPTSPGTPTPPAGPAAFPCVRPPERSVPVTAAPRPPHERFGLIENWTWYTDQSGFRIAVPIGWQRYTDGTVVCFREQVDGTARLLTVDPATPPTRDAEAYWRAEEHRLLVKGALTGYEQVEIGPLDIRDGGAVWECRWTNPLGERVQAVRMLINTSARRAYTVSWLTREFDWGVNQSYLRMLQTSFRPAG</sequence>
<keyword evidence="6 7" id="KW-0067">ATP-binding</keyword>
<dbReference type="SMART" id="SM00220">
    <property type="entry name" value="S_TKc"/>
    <property type="match status" value="1"/>
</dbReference>
<dbReference type="InterPro" id="IPR008271">
    <property type="entry name" value="Ser/Thr_kinase_AS"/>
</dbReference>
<evidence type="ECO:0000256" key="7">
    <source>
        <dbReference type="PROSITE-ProRule" id="PRU10141"/>
    </source>
</evidence>
<dbReference type="InterPro" id="IPR017441">
    <property type="entry name" value="Protein_kinase_ATP_BS"/>
</dbReference>
<dbReference type="CDD" id="cd14014">
    <property type="entry name" value="STKc_PknB_like"/>
    <property type="match status" value="1"/>
</dbReference>
<evidence type="ECO:0000256" key="2">
    <source>
        <dbReference type="ARBA" id="ARBA00022527"/>
    </source>
</evidence>
<dbReference type="PROSITE" id="PS00107">
    <property type="entry name" value="PROTEIN_KINASE_ATP"/>
    <property type="match status" value="1"/>
</dbReference>
<evidence type="ECO:0000256" key="8">
    <source>
        <dbReference type="SAM" id="MobiDB-lite"/>
    </source>
</evidence>
<feature type="region of interest" description="Disordered" evidence="8">
    <location>
        <begin position="288"/>
        <end position="440"/>
    </location>
</feature>
<protein>
    <recommendedName>
        <fullName evidence="1">non-specific serine/threonine protein kinase</fullName>
        <ecNumber evidence="1">2.7.11.1</ecNumber>
    </recommendedName>
</protein>
<dbReference type="PANTHER" id="PTHR43289">
    <property type="entry name" value="MITOGEN-ACTIVATED PROTEIN KINASE KINASE KINASE 20-RELATED"/>
    <property type="match status" value="1"/>
</dbReference>
<evidence type="ECO:0000259" key="10">
    <source>
        <dbReference type="PROSITE" id="PS50011"/>
    </source>
</evidence>
<keyword evidence="9" id="KW-1133">Transmembrane helix</keyword>
<dbReference type="Gene3D" id="1.10.510.10">
    <property type="entry name" value="Transferase(Phosphotransferase) domain 1"/>
    <property type="match status" value="1"/>
</dbReference>
<feature type="compositionally biased region" description="Pro residues" evidence="8">
    <location>
        <begin position="483"/>
        <end position="494"/>
    </location>
</feature>
<accession>A0ABU7RY94</accession>
<feature type="compositionally biased region" description="Basic and acidic residues" evidence="8">
    <location>
        <begin position="349"/>
        <end position="372"/>
    </location>
</feature>
<dbReference type="Proteomes" id="UP001332243">
    <property type="component" value="Unassembled WGS sequence"/>
</dbReference>
<keyword evidence="5 11" id="KW-0418">Kinase</keyword>
<dbReference type="PROSITE" id="PS00108">
    <property type="entry name" value="PROTEIN_KINASE_ST"/>
    <property type="match status" value="1"/>
</dbReference>
<dbReference type="EC" id="2.7.11.1" evidence="1"/>
<dbReference type="InterPro" id="IPR011009">
    <property type="entry name" value="Kinase-like_dom_sf"/>
</dbReference>
<name>A0ABU7RY94_9ACTN</name>
<evidence type="ECO:0000256" key="1">
    <source>
        <dbReference type="ARBA" id="ARBA00012513"/>
    </source>
</evidence>